<accession>A0A1H0YGC5</accession>
<name>A0A1H0YGC5_9LACT</name>
<dbReference type="InterPro" id="IPR001296">
    <property type="entry name" value="Glyco_trans_1"/>
</dbReference>
<protein>
    <submittedName>
        <fullName evidence="2">Glycosyltransferase involved in cell wall bisynthesis</fullName>
    </submittedName>
</protein>
<dbReference type="RefSeq" id="WP_089975597.1">
    <property type="nucleotide sequence ID" value="NZ_CP084916.1"/>
</dbReference>
<evidence type="ECO:0000313" key="2">
    <source>
        <dbReference type="EMBL" id="SDQ14090.1"/>
    </source>
</evidence>
<evidence type="ECO:0000259" key="1">
    <source>
        <dbReference type="Pfam" id="PF00534"/>
    </source>
</evidence>
<gene>
    <name evidence="2" type="ORF">SAMN04487752_0927</name>
</gene>
<dbReference type="Proteomes" id="UP000199481">
    <property type="component" value="Unassembled WGS sequence"/>
</dbReference>
<dbReference type="OrthoDB" id="9804196at2"/>
<keyword evidence="2" id="KW-0808">Transferase</keyword>
<reference evidence="3" key="1">
    <citation type="submission" date="2016-10" db="EMBL/GenBank/DDBJ databases">
        <authorList>
            <person name="Varghese N."/>
            <person name="Submissions S."/>
        </authorList>
    </citation>
    <scope>NUCLEOTIDE SEQUENCE [LARGE SCALE GENOMIC DNA]</scope>
    <source>
        <strain evidence="3">MPL-11</strain>
    </source>
</reference>
<dbReference type="PANTHER" id="PTHR45947:SF14">
    <property type="entry name" value="SLL1723 PROTEIN"/>
    <property type="match status" value="1"/>
</dbReference>
<keyword evidence="3" id="KW-1185">Reference proteome</keyword>
<dbReference type="Gene3D" id="3.40.50.2000">
    <property type="entry name" value="Glycogen Phosphorylase B"/>
    <property type="match status" value="2"/>
</dbReference>
<evidence type="ECO:0000313" key="3">
    <source>
        <dbReference type="Proteomes" id="UP000199481"/>
    </source>
</evidence>
<dbReference type="GO" id="GO:0016757">
    <property type="term" value="F:glycosyltransferase activity"/>
    <property type="evidence" value="ECO:0007669"/>
    <property type="project" value="InterPro"/>
</dbReference>
<dbReference type="PANTHER" id="PTHR45947">
    <property type="entry name" value="SULFOQUINOVOSYL TRANSFERASE SQD2"/>
    <property type="match status" value="1"/>
</dbReference>
<dbReference type="SUPFAM" id="SSF53756">
    <property type="entry name" value="UDP-Glycosyltransferase/glycogen phosphorylase"/>
    <property type="match status" value="1"/>
</dbReference>
<organism evidence="2 3">
    <name type="scientific">Carnobacterium viridans</name>
    <dbReference type="NCBI Taxonomy" id="174587"/>
    <lineage>
        <taxon>Bacteria</taxon>
        <taxon>Bacillati</taxon>
        <taxon>Bacillota</taxon>
        <taxon>Bacilli</taxon>
        <taxon>Lactobacillales</taxon>
        <taxon>Carnobacteriaceae</taxon>
        <taxon>Carnobacterium</taxon>
    </lineage>
</organism>
<proteinExistence type="predicted"/>
<sequence>MIRILHVLKELDAGGVERMLSNYYTHVNQKEYQFDFMVFSDHEGMIEKTIKNSTIHHVTAKEINVKRHIKETNQVIKEGHYDIVHTHIDKMALIPLLSAKWHKVPGRFAHSHMAIKKGMQEKLTYPVIKSLSTDLCACGIDAGTIRFGEKVYIENKITIVNNAIEIPKFIFKQGVREKVRNELQLAEDETALCCVARFDYQKNHSYLLKVFKEYKELNPRAKLFLFGTGELEQEIQSQVNELDIKDVIFMGTRDDVHEILQGMDIFLLTSFYEGLPVVLVEAQCTGISCFVSNKITKEIKITDDIHYLDIEQDPADWAKIIYEKTDLKRDRSGAYKQIEASGYSIVKESKKLEALYSKYGRRG</sequence>
<dbReference type="Pfam" id="PF00534">
    <property type="entry name" value="Glycos_transf_1"/>
    <property type="match status" value="1"/>
</dbReference>
<dbReference type="EMBL" id="FNJW01000008">
    <property type="protein sequence ID" value="SDQ14090.1"/>
    <property type="molecule type" value="Genomic_DNA"/>
</dbReference>
<dbReference type="InterPro" id="IPR050194">
    <property type="entry name" value="Glycosyltransferase_grp1"/>
</dbReference>
<feature type="domain" description="Glycosyl transferase family 1" evidence="1">
    <location>
        <begin position="176"/>
        <end position="293"/>
    </location>
</feature>
<dbReference type="AlphaFoldDB" id="A0A1H0YGC5"/>